<proteinExistence type="inferred from homology"/>
<keyword evidence="5 15" id="KW-0945">Host-virus interaction</keyword>
<dbReference type="GO" id="GO:0046718">
    <property type="term" value="P:symbiont entry into host cell"/>
    <property type="evidence" value="ECO:0007669"/>
    <property type="project" value="UniProtKB-KW"/>
</dbReference>
<sequence>MSNPRRAKRASPEDLYKSCALGGDCKPDVQNKIEGKTLADRLLQIFGSFLYFGGLGIGTGKGTGGITGYRPIGAGSNTTTSIPLQPRLLPKPTIPIDPLGGTDILPLDVIDASAPSVVPLNEGVPETTIISSGTGPTVTVGDLDVTTTIDLPGATGGIEHPAVINVTDEGTSVVDLQTRPPAAKKFILDSSISNEIELQTLSTNAHFSDSNVYVDTHFSGEVIGGNIDMPIQTQNPIEQFEIADVSPRTSTPAEKVGRAMGRAKDLYHRFVKQVPAQSLQTVVQPSRQVTFEFENPAFDDEVSLVFNQELEEVTATPNPDFRDIQYISRPRLSETESGRVIYSRLGQRATMQTRSGLVIGEKVHFYYNISDIPRPEEIELSTLGHTSNDATFIDAQLESSLVDVENPTHISYPDESLLDNNIEDFSNAHLILTTTDDLGDTYDIPTLPPGLGLKIFVPDVGEGLFYSYPVHGSVIPPYLPDIPYTPLEPTSVNIYGDTFTLHPSLLRRKRKRKYNQIYY</sequence>
<keyword evidence="7 15" id="KW-0946">Virion</keyword>
<keyword evidence="14 15" id="KW-1160">Virus entry into host cell</keyword>
<keyword evidence="3 15" id="KW-0167">Capsid protein</keyword>
<comment type="subunit">
    <text evidence="15">Interacts with major capsid protein L1. Interacts with E2; this interaction inhibits E2 transcriptional activity but not the DNA replication function E2. Interacts with host HSPA8; this interaction is required for L2 nuclear translocation. Interacts with host importins KPNB2 and KPNB3. Forms a complex with importin alpha2-beta1 heterodimers via interaction with the importin alpha2 adapter. Interacts with host DYNLT1; this interaction is essential for virus intracellular transport during entry. Interacts (via C-terminus) with host retromer subunits VPS35 AND VPS29.</text>
</comment>
<dbReference type="GO" id="GO:0019028">
    <property type="term" value="C:viral capsid"/>
    <property type="evidence" value="ECO:0007669"/>
    <property type="project" value="UniProtKB-UniRule"/>
</dbReference>
<comment type="similarity">
    <text evidence="15">Belongs to the papillomaviridae L2 protein family.</text>
</comment>
<comment type="subcellular location">
    <subcellularLocation>
        <location evidence="15">Virion</location>
    </subcellularLocation>
    <subcellularLocation>
        <location evidence="15">Host nucleus</location>
    </subcellularLocation>
</comment>
<keyword evidence="9 15" id="KW-1177">Microtubular inwards viral transport</keyword>
<dbReference type="GO" id="GO:0075732">
    <property type="term" value="P:viral penetration into host nucleus"/>
    <property type="evidence" value="ECO:0007669"/>
    <property type="project" value="UniProtKB-KW"/>
</dbReference>
<keyword evidence="12 15" id="KW-0238">DNA-binding</keyword>
<organism evidence="16">
    <name type="scientific">Human papillomavirus</name>
    <dbReference type="NCBI Taxonomy" id="10566"/>
    <lineage>
        <taxon>Viruses</taxon>
        <taxon>Monodnaviria</taxon>
        <taxon>Shotokuvirae</taxon>
        <taxon>Cossaviricota</taxon>
        <taxon>Papovaviricetes</taxon>
        <taxon>Zurhausenvirales</taxon>
        <taxon>Papillomaviridae</taxon>
    </lineage>
</organism>
<dbReference type="EMBL" id="MH777284">
    <property type="protein sequence ID" value="QAB13971.1"/>
    <property type="molecule type" value="Genomic_DNA"/>
</dbReference>
<evidence type="ECO:0000256" key="2">
    <source>
        <dbReference type="ARBA" id="ARBA00022553"/>
    </source>
</evidence>
<protein>
    <recommendedName>
        <fullName evidence="15">Minor capsid protein L2</fullName>
    </recommendedName>
</protein>
<accession>A0A451G3I4</accession>
<dbReference type="Pfam" id="PF00513">
    <property type="entry name" value="Late_protein_L2"/>
    <property type="match status" value="1"/>
</dbReference>
<evidence type="ECO:0000256" key="5">
    <source>
        <dbReference type="ARBA" id="ARBA00022581"/>
    </source>
</evidence>
<evidence type="ECO:0000256" key="10">
    <source>
        <dbReference type="ARBA" id="ARBA00023046"/>
    </source>
</evidence>
<keyword evidence="6" id="KW-1040">Host Golgi apparatus</keyword>
<comment type="PTM">
    <text evidence="15">Highly phosphorylated.</text>
</comment>
<evidence type="ECO:0000256" key="15">
    <source>
        <dbReference type="HAMAP-Rule" id="MF_04003"/>
    </source>
</evidence>
<keyword evidence="1 15" id="KW-1163">Viral penetration into host nucleus</keyword>
<evidence type="ECO:0000256" key="7">
    <source>
        <dbReference type="ARBA" id="ARBA00022844"/>
    </source>
</evidence>
<evidence type="ECO:0000256" key="14">
    <source>
        <dbReference type="ARBA" id="ARBA00023296"/>
    </source>
</evidence>
<name>A0A451G3I4_9PAPI</name>
<evidence type="ECO:0000256" key="8">
    <source>
        <dbReference type="ARBA" id="ARBA00022921"/>
    </source>
</evidence>
<dbReference type="GO" id="GO:0042025">
    <property type="term" value="C:host cell nucleus"/>
    <property type="evidence" value="ECO:0007669"/>
    <property type="project" value="UniProtKB-SubCell"/>
</dbReference>
<evidence type="ECO:0000256" key="1">
    <source>
        <dbReference type="ARBA" id="ARBA00022524"/>
    </source>
</evidence>
<keyword evidence="13 15" id="KW-1015">Disulfide bond</keyword>
<comment type="caution">
    <text evidence="15">Lacks conserved residue(s) required for the propagation of feature annotation.</text>
</comment>
<dbReference type="GO" id="GO:0003677">
    <property type="term" value="F:DNA binding"/>
    <property type="evidence" value="ECO:0007669"/>
    <property type="project" value="UniProtKB-UniRule"/>
</dbReference>
<keyword evidence="4 15" id="KW-1048">Host nucleus</keyword>
<evidence type="ECO:0000256" key="9">
    <source>
        <dbReference type="ARBA" id="ARBA00022952"/>
    </source>
</evidence>
<dbReference type="InterPro" id="IPR000784">
    <property type="entry name" value="Late_L2"/>
</dbReference>
<keyword evidence="2 15" id="KW-0597">Phosphoprotein</keyword>
<keyword evidence="8 15" id="KW-0426">Late protein</keyword>
<keyword evidence="10" id="KW-1039">Host endosome</keyword>
<dbReference type="GO" id="GO:0075521">
    <property type="term" value="P:microtubule-dependent intracellular transport of viral material towards nucleus"/>
    <property type="evidence" value="ECO:0007669"/>
    <property type="project" value="UniProtKB-UniRule"/>
</dbReference>
<dbReference type="GO" id="GO:0043657">
    <property type="term" value="C:host cell"/>
    <property type="evidence" value="ECO:0007669"/>
    <property type="project" value="GOC"/>
</dbReference>
<evidence type="ECO:0000256" key="3">
    <source>
        <dbReference type="ARBA" id="ARBA00022561"/>
    </source>
</evidence>
<evidence type="ECO:0000256" key="13">
    <source>
        <dbReference type="ARBA" id="ARBA00023157"/>
    </source>
</evidence>
<evidence type="ECO:0000256" key="12">
    <source>
        <dbReference type="ARBA" id="ARBA00023125"/>
    </source>
</evidence>
<evidence type="ECO:0000256" key="4">
    <source>
        <dbReference type="ARBA" id="ARBA00022562"/>
    </source>
</evidence>
<evidence type="ECO:0000256" key="11">
    <source>
        <dbReference type="ARBA" id="ARBA00023120"/>
    </source>
</evidence>
<comment type="function">
    <text evidence="15">Minor protein of the capsid that localizes along the inner surface of the virion, within the central cavities beneath the L1 pentamers. Plays a role in capsid stabilization through interaction with the major capsid protein L1. Once the virion enters the host cell, L2 escorts the genomic DNA into the nucleus by promoting escape from the endosomal compartments and traffic through the host Golgi network. Mechanistically, the C-terminus of L2 possesses a cell-penetrating peptide that protudes from the host endosome, interacts with host cytoplasmic retromer cargo and thereby mediates the capsid delivery to the host trans-Golgi network. Plays a role through its interaction with host dynein in the intracellular microtubule-dependent transport of viral capsid toward the nucleus. Mediates the viral genome import into the nucleus through binding to host importins. Once within the nucleus, L2 localizes viral genomes to host PML bodies in order to activate early gene expression for establishment of infection. Later on, promotes late gene expression by interacting with the viral E2 protein and by inhibiting its transcriptional activation functions. During virion assembly, encapsidates the genome by direct interaction with the viral DNA.</text>
</comment>
<dbReference type="HAMAP" id="MF_04003">
    <property type="entry name" value="PPV_L2"/>
    <property type="match status" value="1"/>
</dbReference>
<feature type="disulfide bond" evidence="15">
    <location>
        <begin position="19"/>
        <end position="25"/>
    </location>
</feature>
<keyword evidence="11 15" id="KW-1176">Cytoplasmic inwards viral transport</keyword>
<dbReference type="GO" id="GO:0005198">
    <property type="term" value="F:structural molecule activity"/>
    <property type="evidence" value="ECO:0007669"/>
    <property type="project" value="UniProtKB-UniRule"/>
</dbReference>
<evidence type="ECO:0000313" key="16">
    <source>
        <dbReference type="EMBL" id="QAB13971.1"/>
    </source>
</evidence>
<reference evidence="16" key="1">
    <citation type="journal article" date="2018" name="Nat. Med.">
        <title>Expanded skin virome in DOCK8-deficient patients.</title>
        <authorList>
            <consortium name="NISC Comparative Sequencing Program"/>
            <person name="Tirosh O."/>
            <person name="Conlan S."/>
            <person name="Deming C."/>
            <person name="Lee-Lin S.Q."/>
            <person name="Huang X."/>
            <person name="Su H.C."/>
            <person name="Freeman A.F."/>
            <person name="Segre J.A."/>
            <person name="Kong H.H."/>
        </authorList>
    </citation>
    <scope>NUCLEOTIDE SEQUENCE</scope>
    <source>
        <strain evidence="16">HPV-mSK_142</strain>
    </source>
</reference>
<gene>
    <name evidence="15" type="primary">L2</name>
</gene>
<evidence type="ECO:0000256" key="6">
    <source>
        <dbReference type="ARBA" id="ARBA00022812"/>
    </source>
</evidence>